<dbReference type="AlphaFoldDB" id="A0A811MXK8"/>
<dbReference type="Proteomes" id="UP000604825">
    <property type="component" value="Unassembled WGS sequence"/>
</dbReference>
<feature type="region of interest" description="Disordered" evidence="1">
    <location>
        <begin position="34"/>
        <end position="155"/>
    </location>
</feature>
<feature type="compositionally biased region" description="Low complexity" evidence="1">
    <location>
        <begin position="86"/>
        <end position="125"/>
    </location>
</feature>
<evidence type="ECO:0008006" key="4">
    <source>
        <dbReference type="Google" id="ProtNLM"/>
    </source>
</evidence>
<name>A0A811MXK8_9POAL</name>
<dbReference type="EMBL" id="CAJGYO010000002">
    <property type="protein sequence ID" value="CAD6211709.1"/>
    <property type="molecule type" value="Genomic_DNA"/>
</dbReference>
<protein>
    <recommendedName>
        <fullName evidence="4">DUF4378 domain-containing protein</fullName>
    </recommendedName>
</protein>
<evidence type="ECO:0000256" key="1">
    <source>
        <dbReference type="SAM" id="MobiDB-lite"/>
    </source>
</evidence>
<evidence type="ECO:0000313" key="2">
    <source>
        <dbReference type="EMBL" id="CAD6211709.1"/>
    </source>
</evidence>
<evidence type="ECO:0000313" key="3">
    <source>
        <dbReference type="Proteomes" id="UP000604825"/>
    </source>
</evidence>
<comment type="caution">
    <text evidence="2">The sequence shown here is derived from an EMBL/GenBank/DDBJ whole genome shotgun (WGS) entry which is preliminary data.</text>
</comment>
<gene>
    <name evidence="2" type="ORF">NCGR_LOCUS7661</name>
</gene>
<proteinExistence type="predicted"/>
<sequence length="446" mass="48357">MAGAGGTPPPPLRLKDLLELDCDSCSAAGFRCYPRRLGESSPSLRLRRRRPSKLSHFSRSLSRRFSRRGGFWSRRRDEEEDEDAAAAKMAASAGCGGSSSSEELETSSESSDNYSSGRTSRGRGPSPTPRTSRRPPRTACTIILRRPPPETSTSENFALQCCLPSWPVLTWRSWTSKVVAMERVVSKEGSSSGSEADDKEQLSPVAVMDFPFDDDDELTDAGLVCSLPSFSLARLQRRKTHKIRRFGSRDELAPLDLEARLATTSDPDGPAADVPPQQQMIHCRTGDAATPTCAGSVVHDVPDEVDDLISLLMGTPVSADLDDVSERLLLDFFVEMKRRRSEAHDAEAELLLAGPAAAGGVLRRKAERVVDGEAAVAAAARGWLEGMGTERWGLADVLSGGAAIVAEMEQGRRWMQVGEEEREVGAVVAGMLVDQLVGEVVRCLFV</sequence>
<keyword evidence="3" id="KW-1185">Reference proteome</keyword>
<accession>A0A811MXK8</accession>
<organism evidence="2 3">
    <name type="scientific">Miscanthus lutarioriparius</name>
    <dbReference type="NCBI Taxonomy" id="422564"/>
    <lineage>
        <taxon>Eukaryota</taxon>
        <taxon>Viridiplantae</taxon>
        <taxon>Streptophyta</taxon>
        <taxon>Embryophyta</taxon>
        <taxon>Tracheophyta</taxon>
        <taxon>Spermatophyta</taxon>
        <taxon>Magnoliopsida</taxon>
        <taxon>Liliopsida</taxon>
        <taxon>Poales</taxon>
        <taxon>Poaceae</taxon>
        <taxon>PACMAD clade</taxon>
        <taxon>Panicoideae</taxon>
        <taxon>Andropogonodae</taxon>
        <taxon>Andropogoneae</taxon>
        <taxon>Saccharinae</taxon>
        <taxon>Miscanthus</taxon>
    </lineage>
</organism>
<reference evidence="2" key="1">
    <citation type="submission" date="2020-10" db="EMBL/GenBank/DDBJ databases">
        <authorList>
            <person name="Han B."/>
            <person name="Lu T."/>
            <person name="Zhao Q."/>
            <person name="Huang X."/>
            <person name="Zhao Y."/>
        </authorList>
    </citation>
    <scope>NUCLEOTIDE SEQUENCE</scope>
</reference>
<dbReference type="PANTHER" id="PTHR33623:SF14">
    <property type="entry name" value="OS10G0524000 PROTEIN"/>
    <property type="match status" value="1"/>
</dbReference>
<dbReference type="OrthoDB" id="668456at2759"/>
<dbReference type="PANTHER" id="PTHR33623">
    <property type="entry name" value="OS04G0572500 PROTEIN"/>
    <property type="match status" value="1"/>
</dbReference>